<dbReference type="SUPFAM" id="SSF47336">
    <property type="entry name" value="ACP-like"/>
    <property type="match status" value="1"/>
</dbReference>
<name>A0ABQ2MKB0_9ACTN</name>
<evidence type="ECO:0000256" key="2">
    <source>
        <dbReference type="ARBA" id="ARBA00022553"/>
    </source>
</evidence>
<dbReference type="InterPro" id="IPR020806">
    <property type="entry name" value="PKS_PP-bd"/>
</dbReference>
<dbReference type="InterPro" id="IPR036736">
    <property type="entry name" value="ACP-like_sf"/>
</dbReference>
<dbReference type="SUPFAM" id="SSF56801">
    <property type="entry name" value="Acetyl-CoA synthetase-like"/>
    <property type="match status" value="1"/>
</dbReference>
<dbReference type="Gene3D" id="3.40.50.12780">
    <property type="entry name" value="N-terminal domain of ligase-like"/>
    <property type="match status" value="1"/>
</dbReference>
<reference evidence="6" key="1">
    <citation type="journal article" date="2019" name="Int. J. Syst. Evol. Microbiol.">
        <title>The Global Catalogue of Microorganisms (GCM) 10K type strain sequencing project: providing services to taxonomists for standard genome sequencing and annotation.</title>
        <authorList>
            <consortium name="The Broad Institute Genomics Platform"/>
            <consortium name="The Broad Institute Genome Sequencing Center for Infectious Disease"/>
            <person name="Wu L."/>
            <person name="Ma J."/>
        </authorList>
    </citation>
    <scope>NUCLEOTIDE SEQUENCE [LARGE SCALE GENOMIC DNA]</scope>
    <source>
        <strain evidence="6">CGMCC 4.7178</strain>
    </source>
</reference>
<dbReference type="CDD" id="cd05930">
    <property type="entry name" value="A_NRPS"/>
    <property type="match status" value="1"/>
</dbReference>
<dbReference type="PROSITE" id="PS50075">
    <property type="entry name" value="CARRIER"/>
    <property type="match status" value="1"/>
</dbReference>
<dbReference type="InterPro" id="IPR000873">
    <property type="entry name" value="AMP-dep_synth/lig_dom"/>
</dbReference>
<organism evidence="5 6">
    <name type="scientific">Streptomyces daqingensis</name>
    <dbReference type="NCBI Taxonomy" id="1472640"/>
    <lineage>
        <taxon>Bacteria</taxon>
        <taxon>Bacillati</taxon>
        <taxon>Actinomycetota</taxon>
        <taxon>Actinomycetes</taxon>
        <taxon>Kitasatosporales</taxon>
        <taxon>Streptomycetaceae</taxon>
        <taxon>Streptomyces</taxon>
    </lineage>
</organism>
<evidence type="ECO:0000313" key="6">
    <source>
        <dbReference type="Proteomes" id="UP000631535"/>
    </source>
</evidence>
<protein>
    <recommendedName>
        <fullName evidence="4">Carrier domain-containing protein</fullName>
    </recommendedName>
</protein>
<feature type="compositionally biased region" description="Basic and acidic residues" evidence="3">
    <location>
        <begin position="14"/>
        <end position="23"/>
    </location>
</feature>
<dbReference type="Gene3D" id="3.30.559.30">
    <property type="entry name" value="Nonribosomal peptide synthetase, condensation domain"/>
    <property type="match status" value="1"/>
</dbReference>
<feature type="region of interest" description="Disordered" evidence="3">
    <location>
        <begin position="738"/>
        <end position="757"/>
    </location>
</feature>
<accession>A0ABQ2MKB0</accession>
<dbReference type="SUPFAM" id="SSF52777">
    <property type="entry name" value="CoA-dependent acyltransferases"/>
    <property type="match status" value="1"/>
</dbReference>
<dbReference type="NCBIfam" id="TIGR01733">
    <property type="entry name" value="AA-adenyl-dom"/>
    <property type="match status" value="1"/>
</dbReference>
<dbReference type="Gene3D" id="3.30.300.30">
    <property type="match status" value="1"/>
</dbReference>
<dbReference type="Pfam" id="PF00501">
    <property type="entry name" value="AMP-binding"/>
    <property type="match status" value="1"/>
</dbReference>
<comment type="caution">
    <text evidence="5">The sequence shown here is derived from an EMBL/GenBank/DDBJ whole genome shotgun (WGS) entry which is preliminary data.</text>
</comment>
<dbReference type="InterPro" id="IPR009081">
    <property type="entry name" value="PP-bd_ACP"/>
</dbReference>
<dbReference type="Pfam" id="PF00550">
    <property type="entry name" value="PP-binding"/>
    <property type="match status" value="1"/>
</dbReference>
<dbReference type="PANTHER" id="PTHR45527">
    <property type="entry name" value="NONRIBOSOMAL PEPTIDE SYNTHETASE"/>
    <property type="match status" value="1"/>
</dbReference>
<dbReference type="Pfam" id="PF13193">
    <property type="entry name" value="AMP-binding_C"/>
    <property type="match status" value="1"/>
</dbReference>
<dbReference type="InterPro" id="IPR025110">
    <property type="entry name" value="AMP-bd_C"/>
</dbReference>
<keyword evidence="1" id="KW-0596">Phosphopantetheine</keyword>
<evidence type="ECO:0000256" key="1">
    <source>
        <dbReference type="ARBA" id="ARBA00022450"/>
    </source>
</evidence>
<sequence>MPSPSAASLGRSPAADRSREQWADEVRAAVNDRPLGVGGPRRAPAGRTGAVRLPLDAGLRAAVARTAQQHAVTPLTVGLTALAVTLTRRTGTHHVLAAAPDVPVALAVRDDLTRAELLAGTDLSLKRSAALCGAGAPAPELPNPLVEFRFGEAAGSLHGDREISIALRDGTGAADGAQLVALHDTGRYTEDCVTALLGQLRTVLEALCGEEAVTAGALPLLDEAGQRELLEHGLGEPLQQDGPEPVHVRAAALAAAGPGDVAVVCGDEQVTRGELDAWAGRIAARLVASGVRPGDRAGVLAERSAAMVAAVLGILRAGAAYVPVDPANPDERIAAVLSDAQVSAVVVTGGAEQRVAPLGAALVTADDPAVRHEGEPLPLAETEPGDDAAYLIYTSGSTGAPKGVVVEHGQLAAATLARRQVYPGAPVFLLLSPLAFDSSAAALWGTLTAGGRLVVAGPDEFRDPEALLRLVERHAVTHLLCVPSLYDTLLAAAERLGPSRLASLTTVITAGEALPEALLRRHVRTLGGHSSLVNEYGPTETTVWASYRRFEDAGPVDIGGPVPGARLYVLDGAGRLVPPGITGELHIGGAGVSRGYHGRPDATSRAFLADPFAGGDARMYRTGDLVRWNPAGALEFLGRRDNQVKIRGHRVETDAVEAALRACPGVREAVVVPDAAGTRLTGFVVTDAPDTLPAAREQLARTLPEAAVPSRLRALTALPVTVNGKADRAALAELAERREPTAAEPQSAGGVNSPDQAADPVAGVRAAWAEVLETSAAVPGDVNFFDLGGHSLLIIQLQDALGRHTGVRPSVVDLFRCSTVDAQATLVRSGAAGGAEAAGTSARVEQARRERAARARRRRAQQGAAR</sequence>
<dbReference type="Gene3D" id="1.10.1200.10">
    <property type="entry name" value="ACP-like"/>
    <property type="match status" value="1"/>
</dbReference>
<dbReference type="PROSITE" id="PS00455">
    <property type="entry name" value="AMP_BINDING"/>
    <property type="match status" value="1"/>
</dbReference>
<dbReference type="Proteomes" id="UP000631535">
    <property type="component" value="Unassembled WGS sequence"/>
</dbReference>
<feature type="region of interest" description="Disordered" evidence="3">
    <location>
        <begin position="830"/>
        <end position="866"/>
    </location>
</feature>
<dbReference type="PANTHER" id="PTHR45527:SF1">
    <property type="entry name" value="FATTY ACID SYNTHASE"/>
    <property type="match status" value="1"/>
</dbReference>
<evidence type="ECO:0000313" key="5">
    <source>
        <dbReference type="EMBL" id="GGO53922.1"/>
    </source>
</evidence>
<keyword evidence="2" id="KW-0597">Phosphoprotein</keyword>
<feature type="domain" description="Carrier" evidence="4">
    <location>
        <begin position="755"/>
        <end position="831"/>
    </location>
</feature>
<proteinExistence type="predicted"/>
<keyword evidence="6" id="KW-1185">Reference proteome</keyword>
<dbReference type="InterPro" id="IPR010071">
    <property type="entry name" value="AA_adenyl_dom"/>
</dbReference>
<gene>
    <name evidence="5" type="ORF">GCM10012287_41670</name>
</gene>
<dbReference type="EMBL" id="BMMP01000014">
    <property type="protein sequence ID" value="GGO53922.1"/>
    <property type="molecule type" value="Genomic_DNA"/>
</dbReference>
<feature type="region of interest" description="Disordered" evidence="3">
    <location>
        <begin position="1"/>
        <end position="23"/>
    </location>
</feature>
<dbReference type="SMART" id="SM00823">
    <property type="entry name" value="PKS_PP"/>
    <property type="match status" value="1"/>
</dbReference>
<dbReference type="InterPro" id="IPR045851">
    <property type="entry name" value="AMP-bd_C_sf"/>
</dbReference>
<evidence type="ECO:0000259" key="4">
    <source>
        <dbReference type="PROSITE" id="PS50075"/>
    </source>
</evidence>
<dbReference type="RefSeq" id="WP_229712071.1">
    <property type="nucleotide sequence ID" value="NZ_BMMP01000014.1"/>
</dbReference>
<feature type="compositionally biased region" description="Low complexity" evidence="3">
    <location>
        <begin position="834"/>
        <end position="844"/>
    </location>
</feature>
<evidence type="ECO:0000256" key="3">
    <source>
        <dbReference type="SAM" id="MobiDB-lite"/>
    </source>
</evidence>
<dbReference type="InterPro" id="IPR020845">
    <property type="entry name" value="AMP-binding_CS"/>
</dbReference>
<dbReference type="InterPro" id="IPR042099">
    <property type="entry name" value="ANL_N_sf"/>
</dbReference>